<dbReference type="Gene3D" id="2.130.10.10">
    <property type="entry name" value="YVTN repeat-like/Quinoprotein amine dehydrogenase"/>
    <property type="match status" value="4"/>
</dbReference>
<dbReference type="EMBL" id="MFIX01000029">
    <property type="protein sequence ID" value="OGG06278.1"/>
    <property type="molecule type" value="Genomic_DNA"/>
</dbReference>
<reference evidence="2 3" key="1">
    <citation type="journal article" date="2016" name="Nat. Commun.">
        <title>Thousands of microbial genomes shed light on interconnected biogeochemical processes in an aquifer system.</title>
        <authorList>
            <person name="Anantharaman K."/>
            <person name="Brown C.T."/>
            <person name="Hug L.A."/>
            <person name="Sharon I."/>
            <person name="Castelle C.J."/>
            <person name="Probst A.J."/>
            <person name="Thomas B.C."/>
            <person name="Singh A."/>
            <person name="Wilkins M.J."/>
            <person name="Karaoz U."/>
            <person name="Brodie E.L."/>
            <person name="Williams K.H."/>
            <person name="Hubbard S.S."/>
            <person name="Banfield J.F."/>
        </authorList>
    </citation>
    <scope>NUCLEOTIDE SEQUENCE [LARGE SCALE GENOMIC DNA]</scope>
</reference>
<dbReference type="InterPro" id="IPR015943">
    <property type="entry name" value="WD40/YVTN_repeat-like_dom_sf"/>
</dbReference>
<evidence type="ECO:0000313" key="2">
    <source>
        <dbReference type="EMBL" id="OGG06278.1"/>
    </source>
</evidence>
<proteinExistence type="predicted"/>
<dbReference type="SUPFAM" id="SSF63829">
    <property type="entry name" value="Calcium-dependent phosphotriesterase"/>
    <property type="match status" value="2"/>
</dbReference>
<feature type="non-terminal residue" evidence="2">
    <location>
        <position position="757"/>
    </location>
</feature>
<protein>
    <recommendedName>
        <fullName evidence="4">FlgD Ig-like domain-containing protein</fullName>
    </recommendedName>
</protein>
<evidence type="ECO:0000256" key="1">
    <source>
        <dbReference type="SAM" id="SignalP"/>
    </source>
</evidence>
<accession>A0A1F5Z1F2</accession>
<organism evidence="2 3">
    <name type="scientific">Candidatus Glassbacteria bacterium RIFCSPLOWO2_12_FULL_58_11</name>
    <dbReference type="NCBI Taxonomy" id="1817867"/>
    <lineage>
        <taxon>Bacteria</taxon>
        <taxon>Candidatus Glassiibacteriota</taxon>
    </lineage>
</organism>
<evidence type="ECO:0000313" key="3">
    <source>
        <dbReference type="Proteomes" id="UP000179129"/>
    </source>
</evidence>
<dbReference type="STRING" id="1817867.A3F83_17060"/>
<feature type="chain" id="PRO_5009522763" description="FlgD Ig-like domain-containing protein" evidence="1">
    <location>
        <begin position="21"/>
        <end position="757"/>
    </location>
</feature>
<keyword evidence="1" id="KW-0732">Signal</keyword>
<dbReference type="AlphaFoldDB" id="A0A1F5Z1F2"/>
<gene>
    <name evidence="2" type="ORF">A3F83_17060</name>
</gene>
<feature type="signal peptide" evidence="1">
    <location>
        <begin position="1"/>
        <end position="20"/>
    </location>
</feature>
<sequence>MGACQSLLAMLLLAAISGKAYPQGSHFANRNEVRAIELDPSGTALWYATGGGLVRLDLTRGVYQVLSRPEGLPSSDLTSLAVLADGRLLAGTTDWGVILRTAGGRWVRAGVFDGLPDERTFHLSLATGAGDPGKHAVWVGTLRGARRFIVQSAFLEPDRASPVTLADYAVYDIAGDSSGAVFFATNGGVWRMDREGGFTRYGSAEGVGSLEVSQVESGPEGGIYIVSGGALSLFTGNVFTRVHPPFEGSAVTALRRLDSGAEPLLAAAAAGRIYFMGADRSWREDRNIGEKVISLGPLAPGASRPAAGTERSGIFWPDAEGGYRDLSLPGPLYNDLTRVAVDNRGTVWTSSASDVVPAAQTGLNRYDGQTWQNFTQAGSPLIFNLVSSLGPALDGRIYLGTWFGPSGVGSGGFNILDDNSTADPGDDRWETFRANSSGLTMDVIRGRMAFDTQGGVWVASRVNQDQPGGLDYFDPAQARFTSYSAGLGELDVHTVALDGLGNLWIGYVNRGLAVIPGGFPGGQPVRDIPSFRAAVGETGIVDLAVDGTNRLWIATPAKVVLLNFQEDAADENKFSYTEIKPPSFAGLAVKALAVEGYTAAWFATESGIYRLALTGAQEWKSFDRGNSALASDAVNDLALDPGRGILWAATAAGLSALPLSSGDEEPGKSGKLVVRPNPWRPAQQGWLAVSGMPRFSKVSILTVSGEPVRLFAPRDNPDALFFWDGSNAQGRDCASGVYLIQATGPDGAMFTGKVALV</sequence>
<evidence type="ECO:0008006" key="4">
    <source>
        <dbReference type="Google" id="ProtNLM"/>
    </source>
</evidence>
<dbReference type="Proteomes" id="UP000179129">
    <property type="component" value="Unassembled WGS sequence"/>
</dbReference>
<comment type="caution">
    <text evidence="2">The sequence shown here is derived from an EMBL/GenBank/DDBJ whole genome shotgun (WGS) entry which is preliminary data.</text>
</comment>
<name>A0A1F5Z1F2_9BACT</name>